<dbReference type="GO" id="GO:0000776">
    <property type="term" value="C:kinetochore"/>
    <property type="evidence" value="ECO:0007669"/>
    <property type="project" value="TreeGrafter"/>
</dbReference>
<evidence type="ECO:0000313" key="10">
    <source>
        <dbReference type="Proteomes" id="UP000243975"/>
    </source>
</evidence>
<comment type="similarity">
    <text evidence="2">Belongs to the MAD1 family.</text>
</comment>
<evidence type="ECO:0000256" key="3">
    <source>
        <dbReference type="ARBA" id="ARBA00022618"/>
    </source>
</evidence>
<comment type="caution">
    <text evidence="9">The sequence shown here is derived from an EMBL/GenBank/DDBJ whole genome shotgun (WGS) entry which is preliminary data.</text>
</comment>
<dbReference type="GO" id="GO:0007094">
    <property type="term" value="P:mitotic spindle assembly checkpoint signaling"/>
    <property type="evidence" value="ECO:0007669"/>
    <property type="project" value="InterPro"/>
</dbReference>
<keyword evidence="6" id="KW-0131">Cell cycle</keyword>
<evidence type="ECO:0000313" key="9">
    <source>
        <dbReference type="EMBL" id="KVH87767.1"/>
    </source>
</evidence>
<feature type="non-terminal residue" evidence="9">
    <location>
        <position position="1"/>
    </location>
</feature>
<dbReference type="GO" id="GO:0051315">
    <property type="term" value="P:attachment of mitotic spindle microtubules to kinetochore"/>
    <property type="evidence" value="ECO:0007669"/>
    <property type="project" value="TreeGrafter"/>
</dbReference>
<evidence type="ECO:0000256" key="2">
    <source>
        <dbReference type="ARBA" id="ARBA00008029"/>
    </source>
</evidence>
<accession>A0A103XBQ3</accession>
<name>A0A103XBQ3_CYNCS</name>
<sequence length="157" mass="18477">MDLCKNAESLVASVEEKASLLERILSQVSESIEREIVHLERMECKANNCEKEANLLKEQLENLQRQFNECLHEKNEVEKKLSTLTCQEFPSSDDNILVKHLREELRNYEPQVREARKWKSSHEDIEVLREKLLEEKGRRERAESEISKLSEEQVNGK</sequence>
<keyword evidence="10" id="KW-1185">Reference proteome</keyword>
<evidence type="ECO:0000256" key="8">
    <source>
        <dbReference type="SAM" id="MobiDB-lite"/>
    </source>
</evidence>
<dbReference type="GO" id="GO:0005635">
    <property type="term" value="C:nuclear envelope"/>
    <property type="evidence" value="ECO:0007669"/>
    <property type="project" value="TreeGrafter"/>
</dbReference>
<gene>
    <name evidence="9" type="ORF">Ccrd_024947</name>
</gene>
<feature type="coiled-coil region" evidence="7">
    <location>
        <begin position="4"/>
        <end position="80"/>
    </location>
</feature>
<dbReference type="Proteomes" id="UP000243975">
    <property type="component" value="Unassembled WGS sequence"/>
</dbReference>
<protein>
    <submittedName>
        <fullName evidence="9">Uncharacterized protein</fullName>
    </submittedName>
</protein>
<dbReference type="PANTHER" id="PTHR23168:SF0">
    <property type="entry name" value="MITOTIC SPINDLE ASSEMBLY CHECKPOINT PROTEIN MAD1"/>
    <property type="match status" value="1"/>
</dbReference>
<feature type="compositionally biased region" description="Basic and acidic residues" evidence="8">
    <location>
        <begin position="136"/>
        <end position="151"/>
    </location>
</feature>
<evidence type="ECO:0000256" key="7">
    <source>
        <dbReference type="SAM" id="Coils"/>
    </source>
</evidence>
<evidence type="ECO:0000256" key="4">
    <source>
        <dbReference type="ARBA" id="ARBA00022776"/>
    </source>
</evidence>
<reference evidence="9 10" key="1">
    <citation type="journal article" date="2016" name="Sci. Rep.">
        <title>The genome sequence of the outbreeding globe artichoke constructed de novo incorporating a phase-aware low-pass sequencing strategy of F1 progeny.</title>
        <authorList>
            <person name="Scaglione D."/>
            <person name="Reyes-Chin-Wo S."/>
            <person name="Acquadro A."/>
            <person name="Froenicke L."/>
            <person name="Portis E."/>
            <person name="Beitel C."/>
            <person name="Tirone M."/>
            <person name="Mauro R."/>
            <person name="Lo Monaco A."/>
            <person name="Mauromicale G."/>
            <person name="Faccioli P."/>
            <person name="Cattivelli L."/>
            <person name="Rieseberg L."/>
            <person name="Michelmore R."/>
            <person name="Lanteri S."/>
        </authorList>
    </citation>
    <scope>NUCLEOTIDE SEQUENCE [LARGE SCALE GENOMIC DNA]</scope>
    <source>
        <strain evidence="9">2C</strain>
    </source>
</reference>
<dbReference type="GO" id="GO:0072686">
    <property type="term" value="C:mitotic spindle"/>
    <property type="evidence" value="ECO:0007669"/>
    <property type="project" value="TreeGrafter"/>
</dbReference>
<dbReference type="GO" id="GO:0051301">
    <property type="term" value="P:cell division"/>
    <property type="evidence" value="ECO:0007669"/>
    <property type="project" value="UniProtKB-KW"/>
</dbReference>
<dbReference type="STRING" id="59895.A0A103XBQ3"/>
<dbReference type="Gramene" id="KVH87767">
    <property type="protein sequence ID" value="KVH87767"/>
    <property type="gene ID" value="Ccrd_024947"/>
</dbReference>
<keyword evidence="5" id="KW-0539">Nucleus</keyword>
<keyword evidence="7" id="KW-0175">Coiled coil</keyword>
<dbReference type="AlphaFoldDB" id="A0A103XBQ3"/>
<dbReference type="EMBL" id="LEKV01005857">
    <property type="protein sequence ID" value="KVH87767.1"/>
    <property type="molecule type" value="Genomic_DNA"/>
</dbReference>
<evidence type="ECO:0000256" key="6">
    <source>
        <dbReference type="ARBA" id="ARBA00023306"/>
    </source>
</evidence>
<dbReference type="InterPro" id="IPR008672">
    <property type="entry name" value="Mad1"/>
</dbReference>
<comment type="subcellular location">
    <subcellularLocation>
        <location evidence="1">Nucleus</location>
    </subcellularLocation>
</comment>
<evidence type="ECO:0000256" key="1">
    <source>
        <dbReference type="ARBA" id="ARBA00004123"/>
    </source>
</evidence>
<keyword evidence="4" id="KW-0498">Mitosis</keyword>
<dbReference type="PANTHER" id="PTHR23168">
    <property type="entry name" value="MITOTIC SPINDLE ASSEMBLY CHECKPOINT PROTEIN MAD1 MITOTIC ARREST DEFICIENT-LIKE PROTEIN 1"/>
    <property type="match status" value="1"/>
</dbReference>
<organism evidence="9 10">
    <name type="scientific">Cynara cardunculus var. scolymus</name>
    <name type="common">Globe artichoke</name>
    <name type="synonym">Cynara scolymus</name>
    <dbReference type="NCBI Taxonomy" id="59895"/>
    <lineage>
        <taxon>Eukaryota</taxon>
        <taxon>Viridiplantae</taxon>
        <taxon>Streptophyta</taxon>
        <taxon>Embryophyta</taxon>
        <taxon>Tracheophyta</taxon>
        <taxon>Spermatophyta</taxon>
        <taxon>Magnoliopsida</taxon>
        <taxon>eudicotyledons</taxon>
        <taxon>Gunneridae</taxon>
        <taxon>Pentapetalae</taxon>
        <taxon>asterids</taxon>
        <taxon>campanulids</taxon>
        <taxon>Asterales</taxon>
        <taxon>Asteraceae</taxon>
        <taxon>Carduoideae</taxon>
        <taxon>Cardueae</taxon>
        <taxon>Carduinae</taxon>
        <taxon>Cynara</taxon>
    </lineage>
</organism>
<evidence type="ECO:0000256" key="5">
    <source>
        <dbReference type="ARBA" id="ARBA00023242"/>
    </source>
</evidence>
<feature type="region of interest" description="Disordered" evidence="8">
    <location>
        <begin position="136"/>
        <end position="157"/>
    </location>
</feature>
<keyword evidence="3" id="KW-0132">Cell division</keyword>
<proteinExistence type="inferred from homology"/>